<keyword evidence="5" id="KW-0812">Transmembrane</keyword>
<dbReference type="GO" id="GO:0061630">
    <property type="term" value="F:ubiquitin protein ligase activity"/>
    <property type="evidence" value="ECO:0007669"/>
    <property type="project" value="UniProtKB-EC"/>
</dbReference>
<name>R0GRQ6_9BRAS</name>
<comment type="catalytic activity">
    <reaction evidence="1">
        <text>S-ubiquitinyl-[E2 ubiquitin-conjugating enzyme]-L-cysteine + [acceptor protein]-L-lysine = [E2 ubiquitin-conjugating enzyme]-L-cysteine + N(6)-ubiquitinyl-[acceptor protein]-L-lysine.</text>
        <dbReference type="EC" id="2.3.2.27"/>
    </reaction>
</comment>
<keyword evidence="6" id="KW-0479">Metal-binding</keyword>
<dbReference type="Proteomes" id="UP000029121">
    <property type="component" value="Unassembled WGS sequence"/>
</dbReference>
<evidence type="ECO:0000313" key="13">
    <source>
        <dbReference type="EMBL" id="EOA38612.1"/>
    </source>
</evidence>
<protein>
    <recommendedName>
        <fullName evidence="3">RING-type E3 ubiquitin transferase</fullName>
        <ecNumber evidence="3">2.3.2.27</ecNumber>
    </recommendedName>
</protein>
<evidence type="ECO:0000259" key="12">
    <source>
        <dbReference type="Pfam" id="PF12483"/>
    </source>
</evidence>
<keyword evidence="9" id="KW-0862">Zinc</keyword>
<evidence type="ECO:0000256" key="9">
    <source>
        <dbReference type="ARBA" id="ARBA00022833"/>
    </source>
</evidence>
<evidence type="ECO:0000256" key="10">
    <source>
        <dbReference type="ARBA" id="ARBA00022989"/>
    </source>
</evidence>
<keyword evidence="11" id="KW-0472">Membrane</keyword>
<comment type="subcellular location">
    <subcellularLocation>
        <location evidence="2">Membrane</location>
        <topology evidence="2">Multi-pass membrane protein</topology>
    </subcellularLocation>
</comment>
<evidence type="ECO:0000256" key="6">
    <source>
        <dbReference type="ARBA" id="ARBA00022723"/>
    </source>
</evidence>
<proteinExistence type="predicted"/>
<evidence type="ECO:0000313" key="14">
    <source>
        <dbReference type="Proteomes" id="UP000029121"/>
    </source>
</evidence>
<evidence type="ECO:0000256" key="1">
    <source>
        <dbReference type="ARBA" id="ARBA00000900"/>
    </source>
</evidence>
<keyword evidence="10" id="KW-1133">Transmembrane helix</keyword>
<gene>
    <name evidence="13" type="ORF">CARUB_v10010461mg</name>
</gene>
<dbReference type="GO" id="GO:0008270">
    <property type="term" value="F:zinc ion binding"/>
    <property type="evidence" value="ECO:0007669"/>
    <property type="project" value="UniProtKB-KW"/>
</dbReference>
<dbReference type="GO" id="GO:0016020">
    <property type="term" value="C:membrane"/>
    <property type="evidence" value="ECO:0007669"/>
    <property type="project" value="UniProtKB-SubCell"/>
</dbReference>
<accession>R0GRQ6</accession>
<keyword evidence="14" id="KW-1185">Reference proteome</keyword>
<dbReference type="PANTHER" id="PTHR47568:SF3">
    <property type="entry name" value="RING-TYPE E3 UBIQUITIN TRANSFERASE"/>
    <property type="match status" value="1"/>
</dbReference>
<keyword evidence="8" id="KW-0833">Ubl conjugation pathway</keyword>
<dbReference type="InterPro" id="IPR044231">
    <property type="entry name" value="SP1/SPL1"/>
</dbReference>
<evidence type="ECO:0000256" key="5">
    <source>
        <dbReference type="ARBA" id="ARBA00022692"/>
    </source>
</evidence>
<reference evidence="14" key="1">
    <citation type="journal article" date="2013" name="Nat. Genet.">
        <title>The Capsella rubella genome and the genomic consequences of rapid mating system evolution.</title>
        <authorList>
            <person name="Slotte T."/>
            <person name="Hazzouri K.M."/>
            <person name="Agren J.A."/>
            <person name="Koenig D."/>
            <person name="Maumus F."/>
            <person name="Guo Y.L."/>
            <person name="Steige K."/>
            <person name="Platts A.E."/>
            <person name="Escobar J.S."/>
            <person name="Newman L.K."/>
            <person name="Wang W."/>
            <person name="Mandakova T."/>
            <person name="Vello E."/>
            <person name="Smith L.M."/>
            <person name="Henz S.R."/>
            <person name="Steffen J."/>
            <person name="Takuno S."/>
            <person name="Brandvain Y."/>
            <person name="Coop G."/>
            <person name="Andolfatto P."/>
            <person name="Hu T.T."/>
            <person name="Blanchette M."/>
            <person name="Clark R.M."/>
            <person name="Quesneville H."/>
            <person name="Nordborg M."/>
            <person name="Gaut B.S."/>
            <person name="Lysak M.A."/>
            <person name="Jenkins J."/>
            <person name="Grimwood J."/>
            <person name="Chapman J."/>
            <person name="Prochnik S."/>
            <person name="Shu S."/>
            <person name="Rokhsar D."/>
            <person name="Schmutz J."/>
            <person name="Weigel D."/>
            <person name="Wright S.I."/>
        </authorList>
    </citation>
    <scope>NUCLEOTIDE SEQUENCE [LARGE SCALE GENOMIC DNA]</scope>
    <source>
        <strain evidence="14">cv. Monte Gargano</strain>
    </source>
</reference>
<keyword evidence="7" id="KW-0863">Zinc-finger</keyword>
<evidence type="ECO:0000256" key="11">
    <source>
        <dbReference type="ARBA" id="ARBA00023136"/>
    </source>
</evidence>
<feature type="domain" description="E3 Ubiquitin ligase MUL1-like" evidence="12">
    <location>
        <begin position="26"/>
        <end position="158"/>
    </location>
</feature>
<evidence type="ECO:0000256" key="2">
    <source>
        <dbReference type="ARBA" id="ARBA00004141"/>
    </source>
</evidence>
<dbReference type="STRING" id="81985.R0GRQ6"/>
<dbReference type="eggNOG" id="KOG1571">
    <property type="taxonomic scope" value="Eukaryota"/>
</dbReference>
<evidence type="ECO:0000256" key="7">
    <source>
        <dbReference type="ARBA" id="ARBA00022771"/>
    </source>
</evidence>
<dbReference type="EC" id="2.3.2.27" evidence="3"/>
<sequence length="173" mass="19619">MFALSFLEASIVYERFFEDLPMLEDEAILLNRKEVPWYLEDGTAQVNVMGYKRARGFDYILKAYEFTDPVAKHFKSLLSQKNVKITDPKSCITCEEVLEIGTPLTIVGIAGRDQDGAPMIKRVHQIFNGRIELEELICDMESNSESYGISSIYFIATGMILLAMCVLEDLNEA</sequence>
<evidence type="ECO:0000256" key="4">
    <source>
        <dbReference type="ARBA" id="ARBA00022679"/>
    </source>
</evidence>
<evidence type="ECO:0000256" key="3">
    <source>
        <dbReference type="ARBA" id="ARBA00012483"/>
    </source>
</evidence>
<dbReference type="AlphaFoldDB" id="R0GRQ6"/>
<keyword evidence="4" id="KW-0808">Transferase</keyword>
<organism evidence="13 14">
    <name type="scientific">Capsella rubella</name>
    <dbReference type="NCBI Taxonomy" id="81985"/>
    <lineage>
        <taxon>Eukaryota</taxon>
        <taxon>Viridiplantae</taxon>
        <taxon>Streptophyta</taxon>
        <taxon>Embryophyta</taxon>
        <taxon>Tracheophyta</taxon>
        <taxon>Spermatophyta</taxon>
        <taxon>Magnoliopsida</taxon>
        <taxon>eudicotyledons</taxon>
        <taxon>Gunneridae</taxon>
        <taxon>Pentapetalae</taxon>
        <taxon>rosids</taxon>
        <taxon>malvids</taxon>
        <taxon>Brassicales</taxon>
        <taxon>Brassicaceae</taxon>
        <taxon>Camelineae</taxon>
        <taxon>Capsella</taxon>
    </lineage>
</organism>
<evidence type="ECO:0000256" key="8">
    <source>
        <dbReference type="ARBA" id="ARBA00022786"/>
    </source>
</evidence>
<dbReference type="GO" id="GO:0016567">
    <property type="term" value="P:protein ubiquitination"/>
    <property type="evidence" value="ECO:0007669"/>
    <property type="project" value="InterPro"/>
</dbReference>
<dbReference type="EMBL" id="KB870805">
    <property type="protein sequence ID" value="EOA38612.1"/>
    <property type="molecule type" value="Genomic_DNA"/>
</dbReference>
<dbReference type="PANTHER" id="PTHR47568">
    <property type="match status" value="1"/>
</dbReference>
<dbReference type="Pfam" id="PF12483">
    <property type="entry name" value="GIDE"/>
    <property type="match status" value="1"/>
</dbReference>
<dbReference type="InterPro" id="IPR022170">
    <property type="entry name" value="MUL1-like"/>
</dbReference>